<name>A0A0N5AT96_9BILA</name>
<accession>A0A0N5AT96</accession>
<keyword evidence="1" id="KW-1185">Reference proteome</keyword>
<proteinExistence type="predicted"/>
<protein>
    <submittedName>
        <fullName evidence="2">DPPIV_N domain-containing protein</fullName>
    </submittedName>
</protein>
<evidence type="ECO:0000313" key="2">
    <source>
        <dbReference type="WBParaSite" id="SMUV_0000804201-mRNA-1"/>
    </source>
</evidence>
<organism evidence="1 2">
    <name type="scientific">Syphacia muris</name>
    <dbReference type="NCBI Taxonomy" id="451379"/>
    <lineage>
        <taxon>Eukaryota</taxon>
        <taxon>Metazoa</taxon>
        <taxon>Ecdysozoa</taxon>
        <taxon>Nematoda</taxon>
        <taxon>Chromadorea</taxon>
        <taxon>Rhabditida</taxon>
        <taxon>Spirurina</taxon>
        <taxon>Oxyuridomorpha</taxon>
        <taxon>Oxyuroidea</taxon>
        <taxon>Oxyuridae</taxon>
        <taxon>Syphacia</taxon>
    </lineage>
</organism>
<sequence length="323" mass="37322">MCSKIKNGVYGTWQFGICFKKDRIQWYIFDIRRSEFVIGETTSSAVRVLPFNTSQLKSISGVIKWLGIRGIDNSDIILAFLFEQRTSKYYLVTLRDDQDHITVIYEHFTYITRVVELTQSVMIKDEQDVLYAIIIWQTDGIKPKTFAHALRINVSVPSGMISTRIAVDENFEGKWYRPFIIENHLVLRVGIAYSLSFPLRKMSKLTDDEDLVNKSQISVPKIQCINKGGLKNDSANLFFGPVLYGDSALHYVHNTVNNDGQLWAYQWKLSLWKPVNVRLTRHAFNRFVTMHIVDNVLYMHGDCATKSCKTRAHIHYVDLANKL</sequence>
<dbReference type="AlphaFoldDB" id="A0A0N5AT96"/>
<dbReference type="Proteomes" id="UP000046393">
    <property type="component" value="Unplaced"/>
</dbReference>
<dbReference type="WBParaSite" id="SMUV_0000804201-mRNA-1">
    <property type="protein sequence ID" value="SMUV_0000804201-mRNA-1"/>
    <property type="gene ID" value="SMUV_0000804201"/>
</dbReference>
<reference evidence="2" key="1">
    <citation type="submission" date="2017-02" db="UniProtKB">
        <authorList>
            <consortium name="WormBaseParasite"/>
        </authorList>
    </citation>
    <scope>IDENTIFICATION</scope>
</reference>
<evidence type="ECO:0000313" key="1">
    <source>
        <dbReference type="Proteomes" id="UP000046393"/>
    </source>
</evidence>